<sequence>MSFRGSLSDLEDEKRSVSAGVHPAHIAAETKAVDTAAQLAAADDSELDPAEAIRIRKKIDWHILPLMCILYWIQFMDKTTLGSSAILGIRTAAHLTTNQYNWLGTIFYLSYLVFEYPQNLALQRFPVGKWMSINIFVWGVALCSHAACKSFGGLFAVRLILGMCEGSITAGFMIVSSMFYTRKEQTLRVGYWFLMNGTAQIISGFISFGSLHIKTNGFEPWQWLMIITGVLTLLTSIAYWFMFPDSPTNAWFLTKEERAKAVKRIKENQTGVENKHFKWDQFQEALSDPKTWLFALFSALDNVPNSLTNQRSIIVSSFGFTTLQTTLLGCVDGTIEIVTIFTGVTLAAHFKDSRAYVGAAYFLPNILGILLVNLLPWENKIGLLFGQWLTGVGTTGFVLALSWISSVTAGHTKRVTVNAILLIAYCIGNAAGPFLWQAKYIPRNHVPWTVIAVCYVNKRRDAEPVDEKFEDVYIEVILPDGTRAERKVDKEFLDLTDIQNRDFRYTPVPAIKCMAEIQNVHLCAFPEELLIKILLDVELRDMLAFKQTCRLFAELLENALELRYKVALGMAELENGPPGNLSIAERLEKVMQYQDARRNLNFVAGDPLPLYKQPNSHSGGVYSVLTAAGDIEFHQIGSPIRGRPEKHWTLTREAMGLLGSVRLLTVCGVDCSQDLLVLLNNSHISGVRNYAVLLLSATTGVRHSLASCPKLTLRHGDGTICHLSIYGDIIAAVTAQSQDNPHLSLWNWKSGIMIFDLQSTFGTITIPRCYAFVDGRHIIITGRSHLAVYSFDPEATSTSHPLLSRDAVCMLQLPPLNSPKNAPVNIQFSWSPVPCVMQTGISFQNDLANSVVMLEIQLGRGAAPRYYLCLSMSVVRSCVRQASSSVQTTSFAWEQWGPMGSRMITLSPALYRALGTLGSRCLFVRRDVNAREDFYLVAYEYYPWATRDMQAGVGQEARQPSSDGFQQLTSTDRIHTFMRYRVVVSPQKLPPDYQGFTLLSEDGFAFGCRSADNNDRYVVHLAPLCPIEQIPDVRARTDVISSK</sequence>
<dbReference type="Gene3D" id="1.20.1250.20">
    <property type="entry name" value="MFS general substrate transporter like domains"/>
    <property type="match status" value="1"/>
</dbReference>
<dbReference type="GO" id="GO:0022857">
    <property type="term" value="F:transmembrane transporter activity"/>
    <property type="evidence" value="ECO:0007669"/>
    <property type="project" value="InterPro"/>
</dbReference>
<accession>A0A1C7MBK6</accession>
<feature type="transmembrane region" description="Helical" evidence="7">
    <location>
        <begin position="415"/>
        <end position="436"/>
    </location>
</feature>
<evidence type="ECO:0000256" key="2">
    <source>
        <dbReference type="ARBA" id="ARBA00022448"/>
    </source>
</evidence>
<feature type="transmembrane region" description="Helical" evidence="7">
    <location>
        <begin position="191"/>
        <end position="211"/>
    </location>
</feature>
<dbReference type="Proteomes" id="UP000092993">
    <property type="component" value="Unassembled WGS sequence"/>
</dbReference>
<dbReference type="CDD" id="cd17327">
    <property type="entry name" value="MFS_FEN2_like"/>
    <property type="match status" value="1"/>
</dbReference>
<dbReference type="AlphaFoldDB" id="A0A1C7MBK6"/>
<dbReference type="InterPro" id="IPR036259">
    <property type="entry name" value="MFS_trans_sf"/>
</dbReference>
<reference evidence="9 10" key="1">
    <citation type="submission" date="2016-03" db="EMBL/GenBank/DDBJ databases">
        <title>Whole genome sequencing of Grifola frondosa 9006-11.</title>
        <authorList>
            <person name="Min B."/>
            <person name="Park H."/>
            <person name="Kim J.-G."/>
            <person name="Cho H."/>
            <person name="Oh Y.-L."/>
            <person name="Kong W.-S."/>
            <person name="Choi I.-G."/>
        </authorList>
    </citation>
    <scope>NUCLEOTIDE SEQUENCE [LARGE SCALE GENOMIC DNA]</scope>
    <source>
        <strain evidence="9 10">9006-11</strain>
    </source>
</reference>
<feature type="domain" description="F-box" evidence="8">
    <location>
        <begin position="519"/>
        <end position="567"/>
    </location>
</feature>
<evidence type="ECO:0000256" key="7">
    <source>
        <dbReference type="SAM" id="Phobius"/>
    </source>
</evidence>
<protein>
    <recommendedName>
        <fullName evidence="8">F-box domain-containing protein</fullName>
    </recommendedName>
</protein>
<comment type="subcellular location">
    <subcellularLocation>
        <location evidence="1">Membrane</location>
        <topology evidence="1">Multi-pass membrane protein</topology>
    </subcellularLocation>
</comment>
<evidence type="ECO:0000256" key="1">
    <source>
        <dbReference type="ARBA" id="ARBA00004141"/>
    </source>
</evidence>
<evidence type="ECO:0000313" key="9">
    <source>
        <dbReference type="EMBL" id="OBZ74285.1"/>
    </source>
</evidence>
<evidence type="ECO:0000313" key="10">
    <source>
        <dbReference type="Proteomes" id="UP000092993"/>
    </source>
</evidence>
<dbReference type="InterPro" id="IPR001810">
    <property type="entry name" value="F-box_dom"/>
</dbReference>
<dbReference type="PANTHER" id="PTHR43791">
    <property type="entry name" value="PERMEASE-RELATED"/>
    <property type="match status" value="1"/>
</dbReference>
<feature type="transmembrane region" description="Helical" evidence="7">
    <location>
        <begin position="223"/>
        <end position="243"/>
    </location>
</feature>
<keyword evidence="3 7" id="KW-0812">Transmembrane</keyword>
<dbReference type="PANTHER" id="PTHR43791:SF63">
    <property type="entry name" value="HIGH AFFINITY CYSTEINE TRANSPORTER"/>
    <property type="match status" value="1"/>
</dbReference>
<evidence type="ECO:0000256" key="5">
    <source>
        <dbReference type="ARBA" id="ARBA00023136"/>
    </source>
</evidence>
<dbReference type="InterPro" id="IPR011701">
    <property type="entry name" value="MFS"/>
</dbReference>
<dbReference type="Pfam" id="PF07690">
    <property type="entry name" value="MFS_1"/>
    <property type="match status" value="1"/>
</dbReference>
<dbReference type="STRING" id="5627.A0A1C7MBK6"/>
<name>A0A1C7MBK6_GRIFR</name>
<keyword evidence="5 7" id="KW-0472">Membrane</keyword>
<dbReference type="EMBL" id="LUGG01000005">
    <property type="protein sequence ID" value="OBZ74285.1"/>
    <property type="molecule type" value="Genomic_DNA"/>
</dbReference>
<proteinExistence type="inferred from homology"/>
<gene>
    <name evidence="9" type="ORF">A0H81_05620</name>
</gene>
<comment type="caution">
    <text evidence="9">The sequence shown here is derived from an EMBL/GenBank/DDBJ whole genome shotgun (WGS) entry which is preliminary data.</text>
</comment>
<evidence type="ECO:0000256" key="3">
    <source>
        <dbReference type="ARBA" id="ARBA00022692"/>
    </source>
</evidence>
<evidence type="ECO:0000256" key="4">
    <source>
        <dbReference type="ARBA" id="ARBA00022989"/>
    </source>
</evidence>
<dbReference type="GO" id="GO:0016020">
    <property type="term" value="C:membrane"/>
    <property type="evidence" value="ECO:0007669"/>
    <property type="project" value="UniProtKB-SubCell"/>
</dbReference>
<organism evidence="9 10">
    <name type="scientific">Grifola frondosa</name>
    <name type="common">Maitake</name>
    <name type="synonym">Polyporus frondosus</name>
    <dbReference type="NCBI Taxonomy" id="5627"/>
    <lineage>
        <taxon>Eukaryota</taxon>
        <taxon>Fungi</taxon>
        <taxon>Dikarya</taxon>
        <taxon>Basidiomycota</taxon>
        <taxon>Agaricomycotina</taxon>
        <taxon>Agaricomycetes</taxon>
        <taxon>Polyporales</taxon>
        <taxon>Grifolaceae</taxon>
        <taxon>Grifola</taxon>
    </lineage>
</organism>
<dbReference type="SUPFAM" id="SSF103473">
    <property type="entry name" value="MFS general substrate transporter"/>
    <property type="match status" value="1"/>
</dbReference>
<feature type="transmembrane region" description="Helical" evidence="7">
    <location>
        <begin position="355"/>
        <end position="375"/>
    </location>
</feature>
<dbReference type="SUPFAM" id="SSF81383">
    <property type="entry name" value="F-box domain"/>
    <property type="match status" value="1"/>
</dbReference>
<feature type="transmembrane region" description="Helical" evidence="7">
    <location>
        <begin position="155"/>
        <end position="179"/>
    </location>
</feature>
<feature type="transmembrane region" description="Helical" evidence="7">
    <location>
        <begin position="381"/>
        <end position="403"/>
    </location>
</feature>
<keyword evidence="10" id="KW-1185">Reference proteome</keyword>
<dbReference type="InterPro" id="IPR036047">
    <property type="entry name" value="F-box-like_dom_sf"/>
</dbReference>
<dbReference type="CDD" id="cd09917">
    <property type="entry name" value="F-box_SF"/>
    <property type="match status" value="1"/>
</dbReference>
<keyword evidence="4 7" id="KW-1133">Transmembrane helix</keyword>
<comment type="similarity">
    <text evidence="6">Belongs to the major facilitator superfamily. Allantoate permease family.</text>
</comment>
<dbReference type="PROSITE" id="PS50181">
    <property type="entry name" value="FBOX"/>
    <property type="match status" value="1"/>
</dbReference>
<evidence type="ECO:0000256" key="6">
    <source>
        <dbReference type="ARBA" id="ARBA00037968"/>
    </source>
</evidence>
<evidence type="ECO:0000259" key="8">
    <source>
        <dbReference type="PROSITE" id="PS50181"/>
    </source>
</evidence>
<dbReference type="FunFam" id="1.20.1250.20:FF:000064">
    <property type="entry name" value="MFS allantoate transporter"/>
    <property type="match status" value="1"/>
</dbReference>
<dbReference type="OrthoDB" id="6730379at2759"/>
<keyword evidence="2" id="KW-0813">Transport</keyword>